<dbReference type="EMBL" id="BDIP01009834">
    <property type="protein sequence ID" value="GCA65118.1"/>
    <property type="molecule type" value="Genomic_DNA"/>
</dbReference>
<sequence length="40" mass="4106">AVRLSAEVCLLAAIKVCLLAAIKAGTTTIFDHHASPSALE</sequence>
<reference evidence="1 2" key="1">
    <citation type="journal article" date="2018" name="PLoS ONE">
        <title>The draft genome of Kipferlia bialata reveals reductive genome evolution in fornicate parasites.</title>
        <authorList>
            <person name="Tanifuji G."/>
            <person name="Takabayashi S."/>
            <person name="Kume K."/>
            <person name="Takagi M."/>
            <person name="Nakayama T."/>
            <person name="Kamikawa R."/>
            <person name="Inagaki Y."/>
            <person name="Hashimoto T."/>
        </authorList>
    </citation>
    <scope>NUCLEOTIDE SEQUENCE [LARGE SCALE GENOMIC DNA]</scope>
    <source>
        <strain evidence="1">NY0173</strain>
    </source>
</reference>
<proteinExistence type="predicted"/>
<dbReference type="Proteomes" id="UP000265618">
    <property type="component" value="Unassembled WGS sequence"/>
</dbReference>
<keyword evidence="2" id="KW-1185">Reference proteome</keyword>
<evidence type="ECO:0000313" key="2">
    <source>
        <dbReference type="Proteomes" id="UP000265618"/>
    </source>
</evidence>
<feature type="non-terminal residue" evidence="1">
    <location>
        <position position="40"/>
    </location>
</feature>
<dbReference type="AlphaFoldDB" id="A0A391P2E3"/>
<evidence type="ECO:0000313" key="1">
    <source>
        <dbReference type="EMBL" id="GCA65118.1"/>
    </source>
</evidence>
<gene>
    <name evidence="1" type="ORF">KIPB_016294</name>
</gene>
<comment type="caution">
    <text evidence="1">The sequence shown here is derived from an EMBL/GenBank/DDBJ whole genome shotgun (WGS) entry which is preliminary data.</text>
</comment>
<feature type="non-terminal residue" evidence="1">
    <location>
        <position position="1"/>
    </location>
</feature>
<protein>
    <submittedName>
        <fullName evidence="1">Uncharacterized protein</fullName>
    </submittedName>
</protein>
<accession>A0A391P2E3</accession>
<organism evidence="1 2">
    <name type="scientific">Kipferlia bialata</name>
    <dbReference type="NCBI Taxonomy" id="797122"/>
    <lineage>
        <taxon>Eukaryota</taxon>
        <taxon>Metamonada</taxon>
        <taxon>Carpediemonas-like organisms</taxon>
        <taxon>Kipferlia</taxon>
    </lineage>
</organism>
<name>A0A391P2E3_9EUKA</name>